<evidence type="ECO:0000313" key="2">
    <source>
        <dbReference type="Proteomes" id="UP000663844"/>
    </source>
</evidence>
<feature type="non-terminal residue" evidence="1">
    <location>
        <position position="1"/>
    </location>
</feature>
<name>A0A820SD37_9BILA</name>
<protein>
    <submittedName>
        <fullName evidence="1">Uncharacterized protein</fullName>
    </submittedName>
</protein>
<sequence length="88" mass="9297">STTGLLINNPIIQLLSTGNQNTVGQILSSLSQQLNEINADALENAISNGISATSISISPLGSQTLPVPTVPFNESALIEYKKQLNLYT</sequence>
<dbReference type="EMBL" id="CAJOAZ010032964">
    <property type="protein sequence ID" value="CAF4451275.1"/>
    <property type="molecule type" value="Genomic_DNA"/>
</dbReference>
<gene>
    <name evidence="1" type="ORF">OXD698_LOCUS54411</name>
</gene>
<reference evidence="1" key="1">
    <citation type="submission" date="2021-02" db="EMBL/GenBank/DDBJ databases">
        <authorList>
            <person name="Nowell W R."/>
        </authorList>
    </citation>
    <scope>NUCLEOTIDE SEQUENCE</scope>
</reference>
<organism evidence="1 2">
    <name type="scientific">Adineta steineri</name>
    <dbReference type="NCBI Taxonomy" id="433720"/>
    <lineage>
        <taxon>Eukaryota</taxon>
        <taxon>Metazoa</taxon>
        <taxon>Spiralia</taxon>
        <taxon>Gnathifera</taxon>
        <taxon>Rotifera</taxon>
        <taxon>Eurotatoria</taxon>
        <taxon>Bdelloidea</taxon>
        <taxon>Adinetida</taxon>
        <taxon>Adinetidae</taxon>
        <taxon>Adineta</taxon>
    </lineage>
</organism>
<comment type="caution">
    <text evidence="1">The sequence shown here is derived from an EMBL/GenBank/DDBJ whole genome shotgun (WGS) entry which is preliminary data.</text>
</comment>
<accession>A0A820SD37</accession>
<dbReference type="Proteomes" id="UP000663844">
    <property type="component" value="Unassembled WGS sequence"/>
</dbReference>
<dbReference type="AlphaFoldDB" id="A0A820SD37"/>
<feature type="non-terminal residue" evidence="1">
    <location>
        <position position="88"/>
    </location>
</feature>
<proteinExistence type="predicted"/>
<evidence type="ECO:0000313" key="1">
    <source>
        <dbReference type="EMBL" id="CAF4451275.1"/>
    </source>
</evidence>